<dbReference type="GO" id="GO:0005737">
    <property type="term" value="C:cytoplasm"/>
    <property type="evidence" value="ECO:0007669"/>
    <property type="project" value="UniProtKB-SubCell"/>
</dbReference>
<comment type="similarity">
    <text evidence="2">Belongs to the bacterial ribosomal protein bL20 family.</text>
</comment>
<dbReference type="EC" id="3.4.22.-" evidence="14"/>
<feature type="compositionally biased region" description="Low complexity" evidence="15">
    <location>
        <begin position="189"/>
        <end position="198"/>
    </location>
</feature>
<dbReference type="GO" id="GO:0019843">
    <property type="term" value="F:rRNA binding"/>
    <property type="evidence" value="ECO:0007669"/>
    <property type="project" value="InterPro"/>
</dbReference>
<reference evidence="20" key="1">
    <citation type="submission" date="2017-02" db="UniProtKB">
        <authorList>
            <consortium name="WormBaseParasite"/>
        </authorList>
    </citation>
    <scope>IDENTIFICATION</scope>
</reference>
<feature type="domain" description="Peptidase C54 catalytic" evidence="17">
    <location>
        <begin position="384"/>
        <end position="533"/>
    </location>
</feature>
<evidence type="ECO:0000313" key="20">
    <source>
        <dbReference type="WBParaSite" id="HDID_0000019101-mRNA-1"/>
    </source>
</evidence>
<dbReference type="GO" id="GO:0005840">
    <property type="term" value="C:ribosome"/>
    <property type="evidence" value="ECO:0007669"/>
    <property type="project" value="UniProtKB-KW"/>
</dbReference>
<comment type="subcellular location">
    <subcellularLocation>
        <location evidence="1 14">Cytoplasm</location>
    </subcellularLocation>
</comment>
<keyword evidence="16" id="KW-1133">Transmembrane helix</keyword>
<feature type="domain" description="Peptidase C54 catalytic" evidence="17">
    <location>
        <begin position="267"/>
        <end position="376"/>
    </location>
</feature>
<evidence type="ECO:0000256" key="6">
    <source>
        <dbReference type="ARBA" id="ARBA00022670"/>
    </source>
</evidence>
<accession>A0A0R3S7X8</accession>
<keyword evidence="9 14" id="KW-0653">Protein transport</keyword>
<comment type="similarity">
    <text evidence="3 14">Belongs to the peptidase C54 family.</text>
</comment>
<keyword evidence="16" id="KW-0472">Membrane</keyword>
<protein>
    <recommendedName>
        <fullName evidence="14">Cysteine protease</fullName>
        <ecNumber evidence="14">3.4.22.-</ecNumber>
    </recommendedName>
</protein>
<evidence type="ECO:0000256" key="2">
    <source>
        <dbReference type="ARBA" id="ARBA00007698"/>
    </source>
</evidence>
<dbReference type="GO" id="GO:0000045">
    <property type="term" value="P:autophagosome assembly"/>
    <property type="evidence" value="ECO:0007669"/>
    <property type="project" value="TreeGrafter"/>
</dbReference>
<evidence type="ECO:0000256" key="3">
    <source>
        <dbReference type="ARBA" id="ARBA00010958"/>
    </source>
</evidence>
<dbReference type="WBParaSite" id="HDID_0000019101-mRNA-1">
    <property type="protein sequence ID" value="HDID_0000019101-mRNA-1"/>
    <property type="gene ID" value="HDID_0000019101"/>
</dbReference>
<evidence type="ECO:0000256" key="10">
    <source>
        <dbReference type="ARBA" id="ARBA00022980"/>
    </source>
</evidence>
<comment type="catalytic activity">
    <reaction evidence="13">
        <text>[protein]-C-terminal L-amino acid-glycyl-phosphatidylethanolamide + H2O = [protein]-C-terminal L-amino acid-glycine + a 1,2-diacyl-sn-glycero-3-phosphoethanolamine</text>
        <dbReference type="Rhea" id="RHEA:67548"/>
        <dbReference type="Rhea" id="RHEA-COMP:17323"/>
        <dbReference type="Rhea" id="RHEA-COMP:17324"/>
        <dbReference type="ChEBI" id="CHEBI:15377"/>
        <dbReference type="ChEBI" id="CHEBI:64612"/>
        <dbReference type="ChEBI" id="CHEBI:172940"/>
        <dbReference type="ChEBI" id="CHEBI:172941"/>
    </reaction>
    <physiologicalReaction direction="left-to-right" evidence="13">
        <dbReference type="Rhea" id="RHEA:67549"/>
    </physiologicalReaction>
</comment>
<feature type="region of interest" description="Disordered" evidence="15">
    <location>
        <begin position="189"/>
        <end position="209"/>
    </location>
</feature>
<dbReference type="GO" id="GO:0004197">
    <property type="term" value="F:cysteine-type endopeptidase activity"/>
    <property type="evidence" value="ECO:0007669"/>
    <property type="project" value="TreeGrafter"/>
</dbReference>
<feature type="transmembrane region" description="Helical" evidence="16">
    <location>
        <begin position="27"/>
        <end position="50"/>
    </location>
</feature>
<evidence type="ECO:0000259" key="17">
    <source>
        <dbReference type="Pfam" id="PF03416"/>
    </source>
</evidence>
<keyword evidence="11 14" id="KW-0072">Autophagy</keyword>
<evidence type="ECO:0000313" key="18">
    <source>
        <dbReference type="EMBL" id="VDL14021.1"/>
    </source>
</evidence>
<dbReference type="InterPro" id="IPR005813">
    <property type="entry name" value="Ribosomal_bL20"/>
</dbReference>
<keyword evidence="4" id="KW-0813">Transport</keyword>
<evidence type="ECO:0000256" key="15">
    <source>
        <dbReference type="SAM" id="MobiDB-lite"/>
    </source>
</evidence>
<organism evidence="20">
    <name type="scientific">Hymenolepis diminuta</name>
    <name type="common">Rat tapeworm</name>
    <dbReference type="NCBI Taxonomy" id="6216"/>
    <lineage>
        <taxon>Eukaryota</taxon>
        <taxon>Metazoa</taxon>
        <taxon>Spiralia</taxon>
        <taxon>Lophotrochozoa</taxon>
        <taxon>Platyhelminthes</taxon>
        <taxon>Cestoda</taxon>
        <taxon>Eucestoda</taxon>
        <taxon>Cyclophyllidea</taxon>
        <taxon>Hymenolepididae</taxon>
        <taxon>Hymenolepis</taxon>
    </lineage>
</organism>
<dbReference type="InterPro" id="IPR005078">
    <property type="entry name" value="Peptidase_C54"/>
</dbReference>
<evidence type="ECO:0000256" key="12">
    <source>
        <dbReference type="ARBA" id="ARBA00023274"/>
    </source>
</evidence>
<dbReference type="GO" id="GO:0000423">
    <property type="term" value="P:mitophagy"/>
    <property type="evidence" value="ECO:0007669"/>
    <property type="project" value="TreeGrafter"/>
</dbReference>
<evidence type="ECO:0000256" key="1">
    <source>
        <dbReference type="ARBA" id="ARBA00004496"/>
    </source>
</evidence>
<comment type="function">
    <text evidence="14">Cysteine protease that plays a key role in autophagy by mediating both proteolytic activation and delipidation of ATG8 family proteins.</text>
</comment>
<sequence>MKLTNFLQVRRVIPFKQSDSWFRKDQWLRFAFVCLLILKQLNSYYIAILFRGRSARCFRLARNQVTKALMHVKEVRETRSRDMYALWDARIDRACKDHGLHSSKVLYTGLSQANIAVNKNMLHTLALYEPRTFESLINIAKQYHIDSGCQVPHSSGPSGPFVSRCLLSEPIVPGNKHFVEVQCIEMTQSPSTSRSSTSLNENSGATEGEDPSVGDFFKSIWNQFMFGWTVTLAPRILPGVPITFLGKNYIDFSTSLSLKSNDTAEKRAFEADFYTRLWFTYRESFPPLPVVSSPPITSLESTEGNLLNTTADLRPLLRKLEEIRSLGSSSAFSLPTPKIPLSTRTSDCGWGCMIRSVQMLAAQAFLIHFLGRDWIYDPTVRLASGCPPGTHFGPAAVCRALLIAMAWTEDEDLSQIAIYFVYDRIIFRETALSLIDEDHISAFKAQNNQSHFNGSSDLSDDHVLNNLVAATSDLRISDRIATNKPKRGLIFLLPMRLGAGHRIDPNHVQTLLQLIQDPACIGLIGGKPRHSIYAPASWHCSCPQKMMVRDLDPSLALGFYCGSRQEILDLLDRLPTASQLAPTSPNSSPHQLIEVVNESERARLFSPKSRKALLTGVTNPYPPIDGENGSNQTANGSQGGDLEDEDGETCLVDF</sequence>
<dbReference type="GO" id="GO:0019786">
    <property type="term" value="F:protein-phosphatidylethanolamide deconjugating activity"/>
    <property type="evidence" value="ECO:0007669"/>
    <property type="project" value="InterPro"/>
</dbReference>
<evidence type="ECO:0000256" key="16">
    <source>
        <dbReference type="SAM" id="Phobius"/>
    </source>
</evidence>
<dbReference type="GO" id="GO:0035973">
    <property type="term" value="P:aggrephagy"/>
    <property type="evidence" value="ECO:0007669"/>
    <property type="project" value="TreeGrafter"/>
</dbReference>
<dbReference type="Pfam" id="PF00453">
    <property type="entry name" value="Ribosomal_L20"/>
    <property type="match status" value="1"/>
</dbReference>
<feature type="region of interest" description="Disordered" evidence="15">
    <location>
        <begin position="614"/>
        <end position="654"/>
    </location>
</feature>
<dbReference type="SUPFAM" id="SSF54001">
    <property type="entry name" value="Cysteine proteinases"/>
    <property type="match status" value="1"/>
</dbReference>
<dbReference type="STRING" id="6216.A0A0R3S7X8"/>
<keyword evidence="5 14" id="KW-0963">Cytoplasm</keyword>
<evidence type="ECO:0000313" key="19">
    <source>
        <dbReference type="Proteomes" id="UP000274504"/>
    </source>
</evidence>
<dbReference type="EMBL" id="UYSG01000020">
    <property type="protein sequence ID" value="VDL14021.1"/>
    <property type="molecule type" value="Genomic_DNA"/>
</dbReference>
<evidence type="ECO:0000256" key="8">
    <source>
        <dbReference type="ARBA" id="ARBA00022807"/>
    </source>
</evidence>
<dbReference type="GO" id="GO:0034727">
    <property type="term" value="P:piecemeal microautophagy of the nucleus"/>
    <property type="evidence" value="ECO:0007669"/>
    <property type="project" value="TreeGrafter"/>
</dbReference>
<evidence type="ECO:0000256" key="14">
    <source>
        <dbReference type="RuleBase" id="RU363115"/>
    </source>
</evidence>
<keyword evidence="8" id="KW-0788">Thiol protease</keyword>
<dbReference type="SUPFAM" id="SSF74731">
    <property type="entry name" value="Ribosomal protein L20"/>
    <property type="match status" value="1"/>
</dbReference>
<dbReference type="GO" id="GO:0006412">
    <property type="term" value="P:translation"/>
    <property type="evidence" value="ECO:0007669"/>
    <property type="project" value="InterPro"/>
</dbReference>
<evidence type="ECO:0000256" key="7">
    <source>
        <dbReference type="ARBA" id="ARBA00022801"/>
    </source>
</evidence>
<evidence type="ECO:0000256" key="11">
    <source>
        <dbReference type="ARBA" id="ARBA00023006"/>
    </source>
</evidence>
<dbReference type="GO" id="GO:0015031">
    <property type="term" value="P:protein transport"/>
    <property type="evidence" value="ECO:0007669"/>
    <property type="project" value="UniProtKB-KW"/>
</dbReference>
<dbReference type="InterPro" id="IPR035566">
    <property type="entry name" value="Ribosomal_protein_bL20_C"/>
</dbReference>
<dbReference type="PANTHER" id="PTHR22624:SF52">
    <property type="entry name" value="CYSTEINE PROTEASE"/>
    <property type="match status" value="1"/>
</dbReference>
<dbReference type="Proteomes" id="UP000274504">
    <property type="component" value="Unassembled WGS sequence"/>
</dbReference>
<evidence type="ECO:0000256" key="9">
    <source>
        <dbReference type="ARBA" id="ARBA00022927"/>
    </source>
</evidence>
<dbReference type="Gene3D" id="1.10.1900.20">
    <property type="entry name" value="Ribosomal protein L20"/>
    <property type="match status" value="1"/>
</dbReference>
<name>A0A0R3S7X8_HYMDI</name>
<proteinExistence type="inferred from homology"/>
<dbReference type="GO" id="GO:0003735">
    <property type="term" value="F:structural constituent of ribosome"/>
    <property type="evidence" value="ECO:0007669"/>
    <property type="project" value="InterPro"/>
</dbReference>
<dbReference type="Pfam" id="PF03416">
    <property type="entry name" value="Peptidase_C54"/>
    <property type="match status" value="2"/>
</dbReference>
<keyword evidence="10" id="KW-0689">Ribosomal protein</keyword>
<dbReference type="AlphaFoldDB" id="A0A0R3S7X8"/>
<evidence type="ECO:0000256" key="5">
    <source>
        <dbReference type="ARBA" id="ARBA00022490"/>
    </source>
</evidence>
<reference evidence="18 19" key="2">
    <citation type="submission" date="2018-11" db="EMBL/GenBank/DDBJ databases">
        <authorList>
            <consortium name="Pathogen Informatics"/>
        </authorList>
    </citation>
    <scope>NUCLEOTIDE SEQUENCE [LARGE SCALE GENOMIC DNA]</scope>
</reference>
<dbReference type="GO" id="GO:1990904">
    <property type="term" value="C:ribonucleoprotein complex"/>
    <property type="evidence" value="ECO:0007669"/>
    <property type="project" value="UniProtKB-KW"/>
</dbReference>
<dbReference type="PRINTS" id="PR00062">
    <property type="entry name" value="RIBOSOMALL20"/>
</dbReference>
<keyword evidence="12" id="KW-0687">Ribonucleoprotein</keyword>
<dbReference type="PANTHER" id="PTHR22624">
    <property type="entry name" value="CYSTEINE PROTEASE ATG4"/>
    <property type="match status" value="1"/>
</dbReference>
<dbReference type="InterPro" id="IPR038765">
    <property type="entry name" value="Papain-like_cys_pep_sf"/>
</dbReference>
<dbReference type="OrthoDB" id="2960936at2759"/>
<keyword evidence="7 14" id="KW-0378">Hydrolase</keyword>
<keyword evidence="16" id="KW-0812">Transmembrane</keyword>
<dbReference type="InterPro" id="IPR046792">
    <property type="entry name" value="Peptidase_C54_cat"/>
</dbReference>
<evidence type="ECO:0000256" key="4">
    <source>
        <dbReference type="ARBA" id="ARBA00022448"/>
    </source>
</evidence>
<dbReference type="GO" id="GO:0016485">
    <property type="term" value="P:protein processing"/>
    <property type="evidence" value="ECO:0007669"/>
    <property type="project" value="TreeGrafter"/>
</dbReference>
<keyword evidence="6 14" id="KW-0645">Protease</keyword>
<evidence type="ECO:0000256" key="13">
    <source>
        <dbReference type="ARBA" id="ARBA00029362"/>
    </source>
</evidence>
<gene>
    <name evidence="18" type="ORF">HDID_LOCUS192</name>
</gene>